<keyword evidence="3" id="KW-1185">Reference proteome</keyword>
<sequence length="668" mass="73298">MVCDKIVIVDVDEALKNNKKILRSIKDKYPSIAQLFHFRKSHQVHFVGAASAQNDIYLAMNDVYAAVGEPFSFSEDDKTLFMKLVEEITPDKMEGFLRDNCKLFGPNEHFARDDKVRNGWRMSGPTYGICAATSERRTELFASCVFAINKQFGIHLVPLAATVSLTPHAPAPQPPTQTWAQESKQSFQELQLMQLEHQQRQQGLLALIPVPSAPKANRASIECPPTWLTSYLSSETPQTAPSPQLKADDASRTGPLNGSLHLTQEPPSQIDPSTAAWHAGVTNSAEVGDVQALLDNLVSSEGITLHPTSATNTATTTEWSATTNQPHPLGASDVEYETITSAQNVTNPHPRNASVPPTQRPLPCGEHSEAQHQIITDPRRPARQAVSTQQSTLWAEYSQPHTSSDENEEDSMEALTKSDTRRIYVKATSNFKEFASTTMRELKLIATISDDHVDVSIAQEKLAQLTQGDGSECARLLDLAEDILIAHCGSPPQTVRIEEMTSGMKKLLTQKPKKNLVKALPVGEKSTMAVVLTDYLTTTCAFSLRSSERIDVLSVLSPNASHVDITFVVLGMIGRGLRKRANRFQRIVRDCLTNVYEWRGDACNSINGLQGEISVGAAVFAKTAAQNGVCVINRTLNMNDDIGTALVGGPQRALETLFNLVRVIRDPE</sequence>
<feature type="compositionally biased region" description="Low complexity" evidence="1">
    <location>
        <begin position="308"/>
        <end position="324"/>
    </location>
</feature>
<dbReference type="VEuPathDB" id="TriTrypDB:BSAL_49395"/>
<proteinExistence type="predicted"/>
<reference evidence="3" key="1">
    <citation type="submission" date="2015-09" db="EMBL/GenBank/DDBJ databases">
        <authorList>
            <consortium name="Pathogen Informatics"/>
        </authorList>
    </citation>
    <scope>NUCLEOTIDE SEQUENCE [LARGE SCALE GENOMIC DNA]</scope>
    <source>
        <strain evidence="3">Lake Konstanz</strain>
    </source>
</reference>
<feature type="compositionally biased region" description="Polar residues" evidence="1">
    <location>
        <begin position="254"/>
        <end position="272"/>
    </location>
</feature>
<gene>
    <name evidence="2" type="ORF">BSAL_49395</name>
</gene>
<protein>
    <submittedName>
        <fullName evidence="2">Uncharacterized protein</fullName>
    </submittedName>
</protein>
<evidence type="ECO:0000256" key="1">
    <source>
        <dbReference type="SAM" id="MobiDB-lite"/>
    </source>
</evidence>
<dbReference type="EMBL" id="CYKH01000016">
    <property type="protein sequence ID" value="CUE59608.1"/>
    <property type="molecule type" value="Genomic_DNA"/>
</dbReference>
<evidence type="ECO:0000313" key="2">
    <source>
        <dbReference type="EMBL" id="CUE59608.1"/>
    </source>
</evidence>
<organism evidence="2 3">
    <name type="scientific">Bodo saltans</name>
    <name type="common">Flagellated protozoan</name>
    <dbReference type="NCBI Taxonomy" id="75058"/>
    <lineage>
        <taxon>Eukaryota</taxon>
        <taxon>Discoba</taxon>
        <taxon>Euglenozoa</taxon>
        <taxon>Kinetoplastea</taxon>
        <taxon>Metakinetoplastina</taxon>
        <taxon>Eubodonida</taxon>
        <taxon>Bodonidae</taxon>
        <taxon>Bodo</taxon>
    </lineage>
</organism>
<accession>A0A0S4IJR5</accession>
<name>A0A0S4IJR5_BODSA</name>
<dbReference type="AlphaFoldDB" id="A0A0S4IJR5"/>
<feature type="region of interest" description="Disordered" evidence="1">
    <location>
        <begin position="232"/>
        <end position="274"/>
    </location>
</feature>
<evidence type="ECO:0000313" key="3">
    <source>
        <dbReference type="Proteomes" id="UP000051952"/>
    </source>
</evidence>
<feature type="region of interest" description="Disordered" evidence="1">
    <location>
        <begin position="307"/>
        <end position="329"/>
    </location>
</feature>
<dbReference type="Proteomes" id="UP000051952">
    <property type="component" value="Unassembled WGS sequence"/>
</dbReference>
<feature type="region of interest" description="Disordered" evidence="1">
    <location>
        <begin position="344"/>
        <end position="415"/>
    </location>
</feature>
<feature type="compositionally biased region" description="Polar residues" evidence="1">
    <location>
        <begin position="232"/>
        <end position="242"/>
    </location>
</feature>